<dbReference type="EnsemblMetazoa" id="HelroT114375">
    <property type="protein sequence ID" value="HelroP114375"/>
    <property type="gene ID" value="HelroG114375"/>
</dbReference>
<organism evidence="6 7">
    <name type="scientific">Helobdella robusta</name>
    <name type="common">Californian leech</name>
    <dbReference type="NCBI Taxonomy" id="6412"/>
    <lineage>
        <taxon>Eukaryota</taxon>
        <taxon>Metazoa</taxon>
        <taxon>Spiralia</taxon>
        <taxon>Lophotrochozoa</taxon>
        <taxon>Annelida</taxon>
        <taxon>Clitellata</taxon>
        <taxon>Hirudinea</taxon>
        <taxon>Rhynchobdellida</taxon>
        <taxon>Glossiphoniidae</taxon>
        <taxon>Helobdella</taxon>
    </lineage>
</organism>
<dbReference type="GO" id="GO:0004407">
    <property type="term" value="F:histone deacetylase activity"/>
    <property type="evidence" value="ECO:0000318"/>
    <property type="project" value="GO_Central"/>
</dbReference>
<dbReference type="InParanoid" id="T1EG11"/>
<dbReference type="InterPro" id="IPR026590">
    <property type="entry name" value="Ssirtuin_cat_dom"/>
</dbReference>
<evidence type="ECO:0000256" key="1">
    <source>
        <dbReference type="ARBA" id="ARBA00022679"/>
    </source>
</evidence>
<dbReference type="SUPFAM" id="SSF52467">
    <property type="entry name" value="DHS-like NAD/FAD-binding domain"/>
    <property type="match status" value="1"/>
</dbReference>
<dbReference type="OMA" id="ACLSCKH"/>
<keyword evidence="3" id="KW-0862">Zinc</keyword>
<evidence type="ECO:0000256" key="2">
    <source>
        <dbReference type="ARBA" id="ARBA00023027"/>
    </source>
</evidence>
<evidence type="ECO:0000313" key="5">
    <source>
        <dbReference type="EMBL" id="ESN97011.1"/>
    </source>
</evidence>
<dbReference type="GO" id="GO:0005759">
    <property type="term" value="C:mitochondrial matrix"/>
    <property type="evidence" value="ECO:0000318"/>
    <property type="project" value="GO_Central"/>
</dbReference>
<keyword evidence="7" id="KW-1185">Reference proteome</keyword>
<gene>
    <name evidence="6" type="primary">20195513</name>
    <name evidence="5" type="ORF">HELRODRAFT_114375</name>
</gene>
<dbReference type="EMBL" id="AMQM01006445">
    <property type="status" value="NOT_ANNOTATED_CDS"/>
    <property type="molecule type" value="Genomic_DNA"/>
</dbReference>
<dbReference type="PANTHER" id="PTHR11085:SF10">
    <property type="entry name" value="NAD-DEPENDENT PROTEIN DEACYLASE SIRTUIN-5, MITOCHONDRIAL-RELATED"/>
    <property type="match status" value="1"/>
</dbReference>
<reference evidence="7" key="1">
    <citation type="submission" date="2012-12" db="EMBL/GenBank/DDBJ databases">
        <authorList>
            <person name="Hellsten U."/>
            <person name="Grimwood J."/>
            <person name="Chapman J.A."/>
            <person name="Shapiro H."/>
            <person name="Aerts A."/>
            <person name="Otillar R.P."/>
            <person name="Terry A.Y."/>
            <person name="Boore J.L."/>
            <person name="Simakov O."/>
            <person name="Marletaz F."/>
            <person name="Cho S.-J."/>
            <person name="Edsinger-Gonzales E."/>
            <person name="Havlak P."/>
            <person name="Kuo D.-H."/>
            <person name="Larsson T."/>
            <person name="Lv J."/>
            <person name="Arendt D."/>
            <person name="Savage R."/>
            <person name="Osoegawa K."/>
            <person name="de Jong P."/>
            <person name="Lindberg D.R."/>
            <person name="Seaver E.C."/>
            <person name="Weisblat D.A."/>
            <person name="Putnam N.H."/>
            <person name="Grigoriev I.V."/>
            <person name="Rokhsar D.S."/>
        </authorList>
    </citation>
    <scope>NUCLEOTIDE SEQUENCE</scope>
</reference>
<sequence>MAAKSIARRFSTCLNKLCDTVPRSCPPNERELLLVNDFVSESKKLLVITGAGVSTESGIPDYRSPDIGLYSRRTRPILNYNDFMCSDVLRKRYWLRNFVSWPKLSATQPNATHKSFAHWERKGLVHFLVTQNIDRLHMRAGSKKVVELHGNIHQVICTQCGEVTTRYKVQEMMQQLNSDWLKEIKPANHIALDGDVLVSDSIVNQFIPPKCDTCGGAMKCDVIFFGEAVPQWIVTSVQNLVKECDSMLVAGSSLHVYSAFHFVQLARHQDKKIAIINIGVTRADKMADIKIDAKCGDVIPHLVL</sequence>
<keyword evidence="2" id="KW-0520">NAD</keyword>
<keyword evidence="1" id="KW-0808">Transferase</keyword>
<dbReference type="InterPro" id="IPR003000">
    <property type="entry name" value="Sirtuin"/>
</dbReference>
<dbReference type="AlphaFoldDB" id="T1EG11"/>
<dbReference type="EMBL" id="KB097456">
    <property type="protein sequence ID" value="ESN97011.1"/>
    <property type="molecule type" value="Genomic_DNA"/>
</dbReference>
<feature type="binding site" evidence="3">
    <location>
        <position position="214"/>
    </location>
    <ligand>
        <name>Zn(2+)</name>
        <dbReference type="ChEBI" id="CHEBI:29105"/>
    </ligand>
</feature>
<dbReference type="GeneID" id="20195513"/>
<dbReference type="PANTHER" id="PTHR11085">
    <property type="entry name" value="NAD-DEPENDENT PROTEIN DEACYLASE SIRTUIN-5, MITOCHONDRIAL-RELATED"/>
    <property type="match status" value="1"/>
</dbReference>
<reference evidence="6" key="3">
    <citation type="submission" date="2015-06" db="UniProtKB">
        <authorList>
            <consortium name="EnsemblMetazoa"/>
        </authorList>
    </citation>
    <scope>IDENTIFICATION</scope>
</reference>
<dbReference type="Pfam" id="PF02146">
    <property type="entry name" value="SIR2"/>
    <property type="match status" value="1"/>
</dbReference>
<dbReference type="FunCoup" id="T1EG11">
    <property type="interactions" value="1231"/>
</dbReference>
<dbReference type="OrthoDB" id="424302at2759"/>
<feature type="active site" description="Proton acceptor" evidence="3">
    <location>
        <position position="149"/>
    </location>
</feature>
<accession>T1EG11</accession>
<dbReference type="RefSeq" id="XP_009024800.1">
    <property type="nucleotide sequence ID" value="XM_009026552.1"/>
</dbReference>
<feature type="binding site" evidence="3">
    <location>
        <position position="160"/>
    </location>
    <ligand>
        <name>Zn(2+)</name>
        <dbReference type="ChEBI" id="CHEBI:29105"/>
    </ligand>
</feature>
<dbReference type="CTD" id="20195513"/>
<dbReference type="EMBL" id="AMQM01006446">
    <property type="status" value="NOT_ANNOTATED_CDS"/>
    <property type="molecule type" value="Genomic_DNA"/>
</dbReference>
<dbReference type="Gene3D" id="3.30.1600.10">
    <property type="entry name" value="SIR2/SIRT2 'Small Domain"/>
    <property type="match status" value="1"/>
</dbReference>
<name>T1EG11_HELRO</name>
<dbReference type="GO" id="GO:0003950">
    <property type="term" value="F:NAD+ poly-ADP-ribosyltransferase activity"/>
    <property type="evidence" value="ECO:0000318"/>
    <property type="project" value="GO_Central"/>
</dbReference>
<feature type="domain" description="Deacetylase sirtuin-type" evidence="4">
    <location>
        <begin position="25"/>
        <end position="304"/>
    </location>
</feature>
<evidence type="ECO:0000256" key="3">
    <source>
        <dbReference type="PROSITE-ProRule" id="PRU00236"/>
    </source>
</evidence>
<dbReference type="STRING" id="6412.T1EG11"/>
<dbReference type="KEGG" id="hro:HELRODRAFT_114375"/>
<keyword evidence="3" id="KW-0479">Metal-binding</keyword>
<protein>
    <recommendedName>
        <fullName evidence="4">Deacetylase sirtuin-type domain-containing protein</fullName>
    </recommendedName>
</protein>
<dbReference type="PROSITE" id="PS50305">
    <property type="entry name" value="SIRTUIN"/>
    <property type="match status" value="1"/>
</dbReference>
<dbReference type="Gene3D" id="3.40.50.1220">
    <property type="entry name" value="TPP-binding domain"/>
    <property type="match status" value="1"/>
</dbReference>
<dbReference type="Proteomes" id="UP000015101">
    <property type="component" value="Unassembled WGS sequence"/>
</dbReference>
<dbReference type="HOGENOM" id="CLU_023643_3_2_1"/>
<feature type="binding site" evidence="3">
    <location>
        <position position="157"/>
    </location>
    <ligand>
        <name>Zn(2+)</name>
        <dbReference type="ChEBI" id="CHEBI:29105"/>
    </ligand>
</feature>
<dbReference type="InterPro" id="IPR050134">
    <property type="entry name" value="NAD-dep_sirtuin_deacylases"/>
</dbReference>
<dbReference type="eggNOG" id="KOG2683">
    <property type="taxonomic scope" value="Eukaryota"/>
</dbReference>
<feature type="binding site" evidence="3">
    <location>
        <position position="211"/>
    </location>
    <ligand>
        <name>Zn(2+)</name>
        <dbReference type="ChEBI" id="CHEBI:29105"/>
    </ligand>
</feature>
<dbReference type="GO" id="GO:0070403">
    <property type="term" value="F:NAD+ binding"/>
    <property type="evidence" value="ECO:0007669"/>
    <property type="project" value="InterPro"/>
</dbReference>
<dbReference type="GO" id="GO:0046872">
    <property type="term" value="F:metal ion binding"/>
    <property type="evidence" value="ECO:0007669"/>
    <property type="project" value="UniProtKB-KW"/>
</dbReference>
<evidence type="ECO:0000259" key="4">
    <source>
        <dbReference type="PROSITE" id="PS50305"/>
    </source>
</evidence>
<proteinExistence type="predicted"/>
<dbReference type="InterPro" id="IPR026591">
    <property type="entry name" value="Sirtuin_cat_small_dom_sf"/>
</dbReference>
<reference evidence="5 7" key="2">
    <citation type="journal article" date="2013" name="Nature">
        <title>Insights into bilaterian evolution from three spiralian genomes.</title>
        <authorList>
            <person name="Simakov O."/>
            <person name="Marletaz F."/>
            <person name="Cho S.J."/>
            <person name="Edsinger-Gonzales E."/>
            <person name="Havlak P."/>
            <person name="Hellsten U."/>
            <person name="Kuo D.H."/>
            <person name="Larsson T."/>
            <person name="Lv J."/>
            <person name="Arendt D."/>
            <person name="Savage R."/>
            <person name="Osoegawa K."/>
            <person name="de Jong P."/>
            <person name="Grimwood J."/>
            <person name="Chapman J.A."/>
            <person name="Shapiro H."/>
            <person name="Aerts A."/>
            <person name="Otillar R.P."/>
            <person name="Terry A.Y."/>
            <person name="Boore J.L."/>
            <person name="Grigoriev I.V."/>
            <person name="Lindberg D.R."/>
            <person name="Seaver E.C."/>
            <person name="Weisblat D.A."/>
            <person name="Putnam N.H."/>
            <person name="Rokhsar D.S."/>
        </authorList>
    </citation>
    <scope>NUCLEOTIDE SEQUENCE</scope>
</reference>
<evidence type="ECO:0000313" key="6">
    <source>
        <dbReference type="EnsemblMetazoa" id="HelroP114375"/>
    </source>
</evidence>
<evidence type="ECO:0000313" key="7">
    <source>
        <dbReference type="Proteomes" id="UP000015101"/>
    </source>
</evidence>
<dbReference type="InterPro" id="IPR029035">
    <property type="entry name" value="DHS-like_NAD/FAD-binding_dom"/>
</dbReference>